<feature type="compositionally biased region" description="Basic residues" evidence="9">
    <location>
        <begin position="952"/>
        <end position="961"/>
    </location>
</feature>
<dbReference type="GO" id="GO:0005525">
    <property type="term" value="F:GTP binding"/>
    <property type="evidence" value="ECO:0007669"/>
    <property type="project" value="UniProtKB-UniRule"/>
</dbReference>
<evidence type="ECO:0000259" key="11">
    <source>
        <dbReference type="PROSITE" id="PS51715"/>
    </source>
</evidence>
<keyword evidence="5 8" id="KW-1133">Transmembrane helix</keyword>
<dbReference type="EMBL" id="CP029531">
    <property type="protein sequence ID" value="AYU81578.1"/>
    <property type="molecule type" value="Genomic_DNA"/>
</dbReference>
<dbReference type="CDD" id="cd01851">
    <property type="entry name" value="GBP"/>
    <property type="match status" value="1"/>
</dbReference>
<comment type="function">
    <text evidence="8">Probable GTP-binding protein that may be involved in cell development.</text>
</comment>
<dbReference type="PROSITE" id="PS51715">
    <property type="entry name" value="G_GB1_RHD3"/>
    <property type="match status" value="1"/>
</dbReference>
<feature type="region of interest" description="Disordered" evidence="9">
    <location>
        <begin position="905"/>
        <end position="961"/>
    </location>
</feature>
<evidence type="ECO:0000256" key="3">
    <source>
        <dbReference type="ARBA" id="ARBA00022801"/>
    </source>
</evidence>
<evidence type="ECO:0000313" key="13">
    <source>
        <dbReference type="Proteomes" id="UP000274082"/>
    </source>
</evidence>
<dbReference type="EC" id="3.6.5.-" evidence="8"/>
<dbReference type="PANTHER" id="PTHR45923:SF2">
    <property type="entry name" value="PROTEIN SEY1"/>
    <property type="match status" value="1"/>
</dbReference>
<feature type="topological domain" description="Cytoplasmic" evidence="8">
    <location>
        <begin position="871"/>
        <end position="961"/>
    </location>
</feature>
<dbReference type="Proteomes" id="UP000274082">
    <property type="component" value="Chromosome 32"/>
</dbReference>
<dbReference type="HAMAP" id="MF_03109">
    <property type="entry name" value="Sey1"/>
    <property type="match status" value="1"/>
</dbReference>
<dbReference type="Pfam" id="PF05879">
    <property type="entry name" value="RHD3_GTPase"/>
    <property type="match status" value="1"/>
</dbReference>
<evidence type="ECO:0000256" key="2">
    <source>
        <dbReference type="ARBA" id="ARBA00022741"/>
    </source>
</evidence>
<evidence type="ECO:0000256" key="10">
    <source>
        <dbReference type="SAM" id="Phobius"/>
    </source>
</evidence>
<dbReference type="InterPro" id="IPR046758">
    <property type="entry name" value="Sey1/RHD3-like_3HB"/>
</dbReference>
<protein>
    <recommendedName>
        <fullName evidence="8">Protein SEY1 homolog</fullName>
        <ecNumber evidence="8">3.6.5.-</ecNumber>
    </recommendedName>
</protein>
<evidence type="ECO:0000256" key="9">
    <source>
        <dbReference type="SAM" id="MobiDB-lite"/>
    </source>
</evidence>
<evidence type="ECO:0000313" key="12">
    <source>
        <dbReference type="EMBL" id="AYU81578.1"/>
    </source>
</evidence>
<sequence>MLPLFGLTSHSRPLSLRHSSFSPSNYRRSCPTLSLWRFSQYSLTPSGSSPHLPHFFVLPQAPQRGAMSLHLVDSDGHLQSEKRLKEYLTTIVAPSVSQSGSAATADDGDGDSALEAIGVNYHVVGVFGGQSSGKSTLLNHLFGTDFQTLNEAVRRGQTTKGAFIARANDTLAGFEASGASVVADRLASGAADHSSCLNRAAAAAAAATKDAAYGEHGAPHTVPPLLVLDFEGTDGLERGEDQCFERQLSLFGLSIADTLIINMWAVDVGRFNAANLSLLRTIFEVNLQLFSHDNYEAEEKPTLLIVLRDFTEDDPAPSLATVRKSFDTIWEGITRPAQFAGASIDALFHLKYYVMPHYKLQKTEFMPSVETLRRWFGDSQCPDYLFSHRAMFRGVPLEGLPAYLTNCWEAIRTSKDLDIPTQREMLAQHRCKEAKVQELKTFRHFARHYEDRLLHGEMLLRLSEVLDEEMETRLASFYRQTKLYNSDVVGQYANELETELVDATLRVLNRLSKAIAAEVLSNAEPRVLNSVEESLRQLLKSAQTLPFSAGEGPSAAEAEEANDVERDAAHLVGAQRMDSPACQKLVRSFWRSLSSYVNEVVAEVAAMPPRAHLYGRYVALIAQDPTTRLNVLNIVTDALFQKVKSRVVSMADSACDTMHAGFERSLTHNSDGTARFFATTKGLQKAVPAAMQAGVVVLGSLFYFRLKLVAAGADDDGIGADVAGTALPQSRSARRVRHDQHRIVFSDNDAEAAFYLSYSTLDTAPKYPYDVPVTSADCEGEEAGAVADCILLSQQAIVRAYELYRQKCDFTTQLQLRTVEAAKQRLPAWVIPALFILGWNELLYVLTSPALLVLVVVICAVFFKQFFVSQWHAFEETGPASVVIPTKTVIHTLSTLVRSLLDYRPGPRTERTERSHDAAAAAEKEMPHVAATATHVDPTLGNANVPTAPSTMRHRTSRKLD</sequence>
<dbReference type="Pfam" id="PF20428">
    <property type="entry name" value="Sey1_3HB"/>
    <property type="match status" value="1"/>
</dbReference>
<evidence type="ECO:0000256" key="8">
    <source>
        <dbReference type="HAMAP-Rule" id="MF_03109"/>
    </source>
</evidence>
<dbReference type="AlphaFoldDB" id="A0A3S7X571"/>
<name>A0A3S7X571_LEIDO</name>
<evidence type="ECO:0000256" key="1">
    <source>
        <dbReference type="ARBA" id="ARBA00022692"/>
    </source>
</evidence>
<keyword evidence="13" id="KW-1185">Reference proteome</keyword>
<feature type="transmembrane region" description="Helical" evidence="10">
    <location>
        <begin position="842"/>
        <end position="863"/>
    </location>
</feature>
<feature type="compositionally biased region" description="Polar residues" evidence="9">
    <location>
        <begin position="941"/>
        <end position="950"/>
    </location>
</feature>
<evidence type="ECO:0000256" key="4">
    <source>
        <dbReference type="ARBA" id="ARBA00022824"/>
    </source>
</evidence>
<dbReference type="VEuPathDB" id="TriTrypDB:LdCL_320008700"/>
<dbReference type="VEuPathDB" id="TriTrypDB:LDHU3_32.0470"/>
<dbReference type="OrthoDB" id="1597724at2759"/>
<keyword evidence="1 8" id="KW-0812">Transmembrane</keyword>
<feature type="topological domain" description="Cytoplasmic" evidence="8">
    <location>
        <begin position="1"/>
        <end position="825"/>
    </location>
</feature>
<evidence type="ECO:0000256" key="6">
    <source>
        <dbReference type="ARBA" id="ARBA00023134"/>
    </source>
</evidence>
<evidence type="ECO:0000256" key="7">
    <source>
        <dbReference type="ARBA" id="ARBA00023136"/>
    </source>
</evidence>
<dbReference type="GO" id="GO:0003924">
    <property type="term" value="F:GTPase activity"/>
    <property type="evidence" value="ECO:0007669"/>
    <property type="project" value="UniProtKB-UniRule"/>
</dbReference>
<keyword evidence="7 8" id="KW-0472">Membrane</keyword>
<dbReference type="Gene3D" id="3.40.50.300">
    <property type="entry name" value="P-loop containing nucleotide triphosphate hydrolases"/>
    <property type="match status" value="1"/>
</dbReference>
<dbReference type="GO" id="GO:0005789">
    <property type="term" value="C:endoplasmic reticulum membrane"/>
    <property type="evidence" value="ECO:0007669"/>
    <property type="project" value="UniProtKB-SubCell"/>
</dbReference>
<proteinExistence type="inferred from homology"/>
<comment type="similarity">
    <text evidence="8">Belongs to the TRAFAC class dynamin-like GTPase superfamily. GB1/RHD3 GTPase family. RHD3 subfamily.</text>
</comment>
<keyword evidence="3 8" id="KW-0378">Hydrolase</keyword>
<feature type="binding site" evidence="8">
    <location>
        <begin position="128"/>
        <end position="135"/>
    </location>
    <ligand>
        <name>GTP</name>
        <dbReference type="ChEBI" id="CHEBI:37565"/>
    </ligand>
</feature>
<feature type="domain" description="GB1/RHD3-type G" evidence="11">
    <location>
        <begin position="118"/>
        <end position="389"/>
    </location>
</feature>
<evidence type="ECO:0000256" key="5">
    <source>
        <dbReference type="ARBA" id="ARBA00022989"/>
    </source>
</evidence>
<gene>
    <name evidence="12" type="ORF">LdCL_320008700</name>
</gene>
<dbReference type="PANTHER" id="PTHR45923">
    <property type="entry name" value="PROTEIN SEY1"/>
    <property type="match status" value="1"/>
</dbReference>
<comment type="subcellular location">
    <subcellularLocation>
        <location evidence="8">Endoplasmic reticulum membrane</location>
        <topology evidence="8">Multi-pass membrane protein</topology>
    </subcellularLocation>
</comment>
<dbReference type="VEuPathDB" id="TriTrypDB:LdBPK_320380.1"/>
<feature type="compositionally biased region" description="Basic and acidic residues" evidence="9">
    <location>
        <begin position="905"/>
        <end position="927"/>
    </location>
</feature>
<dbReference type="SUPFAM" id="SSF52540">
    <property type="entry name" value="P-loop containing nucleoside triphosphate hydrolases"/>
    <property type="match status" value="1"/>
</dbReference>
<dbReference type="GO" id="GO:0016320">
    <property type="term" value="P:endoplasmic reticulum membrane fusion"/>
    <property type="evidence" value="ECO:0007669"/>
    <property type="project" value="TreeGrafter"/>
</dbReference>
<keyword evidence="6 8" id="KW-0342">GTP-binding</keyword>
<feature type="topological domain" description="Lumenal" evidence="8">
    <location>
        <begin position="847"/>
        <end position="849"/>
    </location>
</feature>
<reference evidence="12 13" key="1">
    <citation type="journal article" date="2018" name="Sci. Rep.">
        <title>A complete Leishmania donovani reference genome identifies novel genetic variations associated with virulence.</title>
        <authorList>
            <person name="Lypaczewski P."/>
            <person name="Hoshizaki J."/>
            <person name="Zhang W.-W."/>
            <person name="McCall L.-I."/>
            <person name="Torcivia-Rodriguez J."/>
            <person name="Simonyan V."/>
            <person name="Kaur A."/>
            <person name="Dewar K."/>
            <person name="Matlashewski G."/>
        </authorList>
    </citation>
    <scope>NUCLEOTIDE SEQUENCE [LARGE SCALE GENOMIC DNA]</scope>
    <source>
        <strain evidence="12 13">LdCL</strain>
    </source>
</reference>
<keyword evidence="4 8" id="KW-0256">Endoplasmic reticulum</keyword>
<keyword evidence="2 8" id="KW-0547">Nucleotide-binding</keyword>
<organism evidence="12 13">
    <name type="scientific">Leishmania donovani</name>
    <dbReference type="NCBI Taxonomy" id="5661"/>
    <lineage>
        <taxon>Eukaryota</taxon>
        <taxon>Discoba</taxon>
        <taxon>Euglenozoa</taxon>
        <taxon>Kinetoplastea</taxon>
        <taxon>Metakinetoplastina</taxon>
        <taxon>Trypanosomatida</taxon>
        <taxon>Trypanosomatidae</taxon>
        <taxon>Leishmaniinae</taxon>
        <taxon>Leishmania</taxon>
    </lineage>
</organism>
<dbReference type="InterPro" id="IPR008803">
    <property type="entry name" value="RHD3/Sey1"/>
</dbReference>
<dbReference type="InterPro" id="IPR030386">
    <property type="entry name" value="G_GB1_RHD3_dom"/>
</dbReference>
<accession>A0A3S7X571</accession>
<dbReference type="InterPro" id="IPR027417">
    <property type="entry name" value="P-loop_NTPase"/>
</dbReference>